<protein>
    <submittedName>
        <fullName evidence="2">Site-specific recombinase, resolvase family</fullName>
    </submittedName>
</protein>
<gene>
    <name evidence="2" type="ORF">CLG_B0245</name>
</gene>
<reference evidence="2 3" key="1">
    <citation type="submission" date="2009-10" db="EMBL/GenBank/DDBJ databases">
        <authorList>
            <person name="Shrivastava S."/>
            <person name="Brinkac L.B."/>
            <person name="Brown J.L."/>
            <person name="Bruce D.B."/>
            <person name="Detter C."/>
            <person name="Green L.D."/>
            <person name="Munk C.A."/>
            <person name="Rogers Y.C."/>
            <person name="Tapia R."/>
            <person name="Saunders E.S."/>
            <person name="Sims D.R."/>
            <person name="Smith L.A."/>
            <person name="Smith T.J."/>
            <person name="Sutton G."/>
            <person name="Brettin T."/>
        </authorList>
    </citation>
    <scope>NUCLEOTIDE SEQUENCE [LARGE SCALE GENOMIC DNA]</scope>
    <source>
        <strain evidence="3">D str. 1873</strain>
    </source>
</reference>
<evidence type="ECO:0000313" key="2">
    <source>
        <dbReference type="EMBL" id="EES92390.1"/>
    </source>
</evidence>
<feature type="domain" description="Recombinase zinc beta ribbon" evidence="1">
    <location>
        <begin position="51"/>
        <end position="105"/>
    </location>
</feature>
<evidence type="ECO:0000313" key="3">
    <source>
        <dbReference type="Proteomes" id="UP000006160"/>
    </source>
</evidence>
<organism evidence="2 3">
    <name type="scientific">Clostridium botulinum D str. 1873</name>
    <dbReference type="NCBI Taxonomy" id="592027"/>
    <lineage>
        <taxon>Bacteria</taxon>
        <taxon>Bacillati</taxon>
        <taxon>Bacillota</taxon>
        <taxon>Clostridia</taxon>
        <taxon>Eubacteriales</taxon>
        <taxon>Clostridiaceae</taxon>
        <taxon>Clostridium</taxon>
    </lineage>
</organism>
<comment type="caution">
    <text evidence="2">The sequence shown here is derived from an EMBL/GenBank/DDBJ whole genome shotgun (WGS) entry which is preliminary data.</text>
</comment>
<proteinExistence type="predicted"/>
<dbReference type="GeneID" id="66318914"/>
<dbReference type="RefSeq" id="WP_003379598.1">
    <property type="nucleotide sequence ID" value="NZ_ACSJ01000001.1"/>
</dbReference>
<dbReference type="Proteomes" id="UP000006160">
    <property type="component" value="Unassembled WGS sequence"/>
</dbReference>
<dbReference type="InterPro" id="IPR025827">
    <property type="entry name" value="Zn_ribbon_recom_dom"/>
</dbReference>
<sequence length="250" mass="29802">MYNIEINCYYGNKNLNKIMWDISNVKFSLKDNIKDVNERENYIFSKNITHLFLGVLRCGECGGGMCYRESYSGYKCSNSQKKRGVCTSHSIKEEYLREYIVKSLRYHVRYKICKKEFYDWAYEKAKCKDIYKMRLNIIDKKITSLKDKFKKVYLDKIINKIDERNFENIINHIQTKHALLASEKNKVLIAIKSKKASDDVYKMYEKSMDDILQFNNVKSYMIDKLVNSIVVYEDKISNIKRVNINYSFKI</sequence>
<dbReference type="Pfam" id="PF13408">
    <property type="entry name" value="Zn_ribbon_recom"/>
    <property type="match status" value="1"/>
</dbReference>
<dbReference type="AlphaFoldDB" id="A0A9P2G9D8"/>
<accession>A0A9P2G9D8</accession>
<name>A0A9P2G9D8_CLOBO</name>
<evidence type="ECO:0000259" key="1">
    <source>
        <dbReference type="Pfam" id="PF13408"/>
    </source>
</evidence>
<dbReference type="EMBL" id="ACSJ01000001">
    <property type="protein sequence ID" value="EES92390.1"/>
    <property type="molecule type" value="Genomic_DNA"/>
</dbReference>